<dbReference type="SUPFAM" id="SSF102705">
    <property type="entry name" value="NIF3 (NGG1p interacting factor 3)-like"/>
    <property type="match status" value="1"/>
</dbReference>
<dbReference type="FunFam" id="3.40.1390.30:FF:000001">
    <property type="entry name" value="GTP cyclohydrolase 1 type 2"/>
    <property type="match status" value="1"/>
</dbReference>
<dbReference type="EMBL" id="LNJC01000045">
    <property type="protein sequence ID" value="KYC49154.1"/>
    <property type="molecule type" value="Genomic_DNA"/>
</dbReference>
<dbReference type="PATRIC" id="fig|1706436.3.peg.1512"/>
<evidence type="ECO:0000256" key="2">
    <source>
        <dbReference type="ARBA" id="ARBA00022723"/>
    </source>
</evidence>
<dbReference type="GO" id="GO:0005737">
    <property type="term" value="C:cytoplasm"/>
    <property type="evidence" value="ECO:0007669"/>
    <property type="project" value="TreeGrafter"/>
</dbReference>
<evidence type="ECO:0000313" key="6">
    <source>
        <dbReference type="EMBL" id="KYC49154.1"/>
    </source>
</evidence>
<evidence type="ECO:0000313" key="4">
    <source>
        <dbReference type="EMBL" id="KYC44705.1"/>
    </source>
</evidence>
<dbReference type="Pfam" id="PF01784">
    <property type="entry name" value="DUF34_NIF3"/>
    <property type="match status" value="1"/>
</dbReference>
<feature type="binding site" evidence="3">
    <location>
        <position position="100"/>
    </location>
    <ligand>
        <name>a divalent metal cation</name>
        <dbReference type="ChEBI" id="CHEBI:60240"/>
        <label>1</label>
    </ligand>
</feature>
<dbReference type="NCBIfam" id="TIGR00486">
    <property type="entry name" value="YbgI_SA1388"/>
    <property type="match status" value="1"/>
</dbReference>
<protein>
    <submittedName>
        <fullName evidence="5">Metal-binding protein</fullName>
    </submittedName>
</protein>
<dbReference type="PANTHER" id="PTHR13799:SF14">
    <property type="entry name" value="GTP CYCLOHYDROLASE 1 TYPE 2 HOMOLOG"/>
    <property type="match status" value="1"/>
</dbReference>
<accession>A0A150IWW5</accession>
<feature type="binding site" evidence="3">
    <location>
        <position position="218"/>
    </location>
    <ligand>
        <name>a divalent metal cation</name>
        <dbReference type="ChEBI" id="CHEBI:60240"/>
        <label>1</label>
    </ligand>
</feature>
<feature type="binding site" evidence="3">
    <location>
        <position position="64"/>
    </location>
    <ligand>
        <name>a divalent metal cation</name>
        <dbReference type="ChEBI" id="CHEBI:60240"/>
        <label>2</label>
    </ligand>
</feature>
<gene>
    <name evidence="4" type="ORF">APG10_01491</name>
    <name evidence="5" type="ORF">APG11_01318</name>
    <name evidence="6" type="ORF">APG12_01650</name>
</gene>
<dbReference type="EMBL" id="LNGE01000046">
    <property type="protein sequence ID" value="KYC44705.1"/>
    <property type="molecule type" value="Genomic_DNA"/>
</dbReference>
<dbReference type="InterPro" id="IPR036069">
    <property type="entry name" value="DUF34/NIF3_sf"/>
</dbReference>
<accession>A0A150IIQ8</accession>
<keyword evidence="2 3" id="KW-0479">Metal-binding</keyword>
<dbReference type="Proteomes" id="UP000091929">
    <property type="component" value="Unassembled WGS sequence"/>
</dbReference>
<evidence type="ECO:0000313" key="8">
    <source>
        <dbReference type="Proteomes" id="UP000092401"/>
    </source>
</evidence>
<dbReference type="Proteomes" id="UP000092403">
    <property type="component" value="Unassembled WGS sequence"/>
</dbReference>
<accession>A0A150IQJ0</accession>
<evidence type="ECO:0000256" key="3">
    <source>
        <dbReference type="PIRSR" id="PIRSR602678-1"/>
    </source>
</evidence>
<feature type="binding site" evidence="3">
    <location>
        <position position="63"/>
    </location>
    <ligand>
        <name>a divalent metal cation</name>
        <dbReference type="ChEBI" id="CHEBI:60240"/>
        <label>1</label>
    </ligand>
</feature>
<dbReference type="Gene3D" id="3.40.1390.30">
    <property type="entry name" value="NIF3 (NGG1p interacting factor 3)-like"/>
    <property type="match status" value="2"/>
</dbReference>
<comment type="caution">
    <text evidence="5">The sequence shown here is derived from an EMBL/GenBank/DDBJ whole genome shotgun (WGS) entry which is preliminary data.</text>
</comment>
<evidence type="ECO:0000313" key="5">
    <source>
        <dbReference type="EMBL" id="KYC47220.1"/>
    </source>
</evidence>
<evidence type="ECO:0000313" key="7">
    <source>
        <dbReference type="Proteomes" id="UP000091929"/>
    </source>
</evidence>
<dbReference type="PATRIC" id="fig|1706438.3.peg.1654"/>
<comment type="similarity">
    <text evidence="1">Belongs to the GTP cyclohydrolase I type 2/NIF3 family.</text>
</comment>
<evidence type="ECO:0000256" key="1">
    <source>
        <dbReference type="ARBA" id="ARBA00006964"/>
    </source>
</evidence>
<dbReference type="PATRIC" id="fig|1706437.3.peg.1328"/>
<dbReference type="Proteomes" id="UP000092401">
    <property type="component" value="Unassembled WGS sequence"/>
</dbReference>
<dbReference type="AlphaFoldDB" id="A0A150IQJ0"/>
<reference evidence="7 8" key="1">
    <citation type="journal article" date="2016" name="ISME J.">
        <title>Chasing the elusive Euryarchaeota class WSA2: genomes reveal a uniquely fastidious methyl-reducing methanogen.</title>
        <authorList>
            <person name="Nobu M.K."/>
            <person name="Narihiro T."/>
            <person name="Kuroda K."/>
            <person name="Mei R."/>
            <person name="Liu W.T."/>
        </authorList>
    </citation>
    <scope>NUCLEOTIDE SEQUENCE [LARGE SCALE GENOMIC DNA]</scope>
    <source>
        <strain evidence="4">B03fssc0709_Meth_Bin005</strain>
        <strain evidence="5">B15fssc0709_Meth_Bin003</strain>
        <strain evidence="6">BMIXfssc0709_Meth_Bin006</strain>
    </source>
</reference>
<proteinExistence type="inferred from homology"/>
<organism evidence="5 7">
    <name type="scientific">Candidatus Methanofastidiosum methylothiophilum</name>
    <dbReference type="NCBI Taxonomy" id="1705564"/>
    <lineage>
        <taxon>Archaea</taxon>
        <taxon>Methanobacteriati</taxon>
        <taxon>Methanobacteriota</taxon>
        <taxon>Stenosarchaea group</taxon>
        <taxon>Candidatus Methanofastidiosia</taxon>
        <taxon>Candidatus Methanofastidiosales</taxon>
        <taxon>Candidatus Methanofastidiosaceae</taxon>
        <taxon>Candidatus Methanofastidiosum</taxon>
    </lineage>
</organism>
<dbReference type="PANTHER" id="PTHR13799">
    <property type="entry name" value="NGG1 INTERACTING FACTOR 3"/>
    <property type="match status" value="1"/>
</dbReference>
<name>A0A150IQJ0_9EURY</name>
<sequence>MELYALVNYMDDYLRVSEISDVSINGLQIEGKKDVKKLCLGVDSSLEIFKETSKRKADLLLVHHGLIWGGLKSIRGLVKERISYLLEKDISLYAAHLPLDMHPEVGNNIGLIKILNLLDPEPFGAYHGIKIGFKGKYEKMKSVKEISKTLEKSLPAKVESFNFGPDKIKSVGIVSGCGGSAFEDCIKEEIDLFITGEPSHTIYHIAKEAGINLIFAGHYATEKLGVMALGKNIEEKFKIKTEFIDIPTGL</sequence>
<feature type="binding site" evidence="3">
    <location>
        <position position="222"/>
    </location>
    <ligand>
        <name>a divalent metal cation</name>
        <dbReference type="ChEBI" id="CHEBI:60240"/>
        <label>1</label>
    </ligand>
</feature>
<dbReference type="InterPro" id="IPR002678">
    <property type="entry name" value="DUF34/NIF3"/>
</dbReference>
<dbReference type="GO" id="GO:0046872">
    <property type="term" value="F:metal ion binding"/>
    <property type="evidence" value="ECO:0007669"/>
    <property type="project" value="UniProtKB-KW"/>
</dbReference>
<dbReference type="EMBL" id="LNGF01000029">
    <property type="protein sequence ID" value="KYC47220.1"/>
    <property type="molecule type" value="Genomic_DNA"/>
</dbReference>